<dbReference type="AlphaFoldDB" id="A0A5J4VMZ6"/>
<comment type="caution">
    <text evidence="1">The sequence shown here is derived from an EMBL/GenBank/DDBJ whole genome shotgun (WGS) entry which is preliminary data.</text>
</comment>
<dbReference type="Proteomes" id="UP000324800">
    <property type="component" value="Unassembled WGS sequence"/>
</dbReference>
<accession>A0A5J4VMZ6</accession>
<evidence type="ECO:0000313" key="1">
    <source>
        <dbReference type="EMBL" id="KAA6383815.1"/>
    </source>
</evidence>
<organism evidence="1 2">
    <name type="scientific">Streblomastix strix</name>
    <dbReference type="NCBI Taxonomy" id="222440"/>
    <lineage>
        <taxon>Eukaryota</taxon>
        <taxon>Metamonada</taxon>
        <taxon>Preaxostyla</taxon>
        <taxon>Oxymonadida</taxon>
        <taxon>Streblomastigidae</taxon>
        <taxon>Streblomastix</taxon>
    </lineage>
</organism>
<evidence type="ECO:0000313" key="2">
    <source>
        <dbReference type="Proteomes" id="UP000324800"/>
    </source>
</evidence>
<sequence length="281" mass="32572">MIAQLMNAGLSSSASLNVKKAISSLLISLGHSSTQINNHTTSISVKIDRRTTAKEVKDKETYNIDDFLRYIRRRVQQIDDIEDEELESITIALLKSISTRRMAEISRAECIVATMTSEQFVLKSNIQKIIKAASLPYRERITELRAAAITKMIDLGYPMSVINAWSIYSDLVRTLRQYYYRSNCNEIIDQLPNMSEAYQFPFKYAYSINNARLHEALFPRHFNINQHEQRSVVDKKHIIEEDQLQTTLQQLQKNKLQKRTLSKRTQSTSIIALKKRKKKQQ</sequence>
<proteinExistence type="predicted"/>
<gene>
    <name evidence="1" type="ORF">EZS28_020658</name>
</gene>
<dbReference type="EMBL" id="SNRW01006057">
    <property type="protein sequence ID" value="KAA6383815.1"/>
    <property type="molecule type" value="Genomic_DNA"/>
</dbReference>
<reference evidence="1 2" key="1">
    <citation type="submission" date="2019-03" db="EMBL/GenBank/DDBJ databases">
        <title>Single cell metagenomics reveals metabolic interactions within the superorganism composed of flagellate Streblomastix strix and complex community of Bacteroidetes bacteria on its surface.</title>
        <authorList>
            <person name="Treitli S.C."/>
            <person name="Kolisko M."/>
            <person name="Husnik F."/>
            <person name="Keeling P."/>
            <person name="Hampl V."/>
        </authorList>
    </citation>
    <scope>NUCLEOTIDE SEQUENCE [LARGE SCALE GENOMIC DNA]</scope>
    <source>
        <strain evidence="1">ST1C</strain>
    </source>
</reference>
<protein>
    <submittedName>
        <fullName evidence="1">Uncharacterized protein</fullName>
    </submittedName>
</protein>
<name>A0A5J4VMZ6_9EUKA</name>